<accession>A0A5B0L1A8</accession>
<feature type="region of interest" description="Disordered" evidence="1">
    <location>
        <begin position="1"/>
        <end position="31"/>
    </location>
</feature>
<evidence type="ECO:0000313" key="2">
    <source>
        <dbReference type="EMBL" id="KAA1058662.1"/>
    </source>
</evidence>
<organism evidence="2 3">
    <name type="scientific">Azospirillum argentinense</name>
    <dbReference type="NCBI Taxonomy" id="2970906"/>
    <lineage>
        <taxon>Bacteria</taxon>
        <taxon>Pseudomonadati</taxon>
        <taxon>Pseudomonadota</taxon>
        <taxon>Alphaproteobacteria</taxon>
        <taxon>Rhodospirillales</taxon>
        <taxon>Azospirillaceae</taxon>
        <taxon>Azospirillum</taxon>
    </lineage>
</organism>
<dbReference type="Proteomes" id="UP000325333">
    <property type="component" value="Unassembled WGS sequence"/>
</dbReference>
<feature type="compositionally biased region" description="Basic residues" evidence="1">
    <location>
        <begin position="22"/>
        <end position="31"/>
    </location>
</feature>
<sequence>MSGQMLSKRPKPGGLGHLAGPRVRRHAHRRRTSRVLRGLNLSGVVAEHAGALKGRN</sequence>
<name>A0A5B0L1A8_9PROT</name>
<dbReference type="AlphaFoldDB" id="A0A5B0L1A8"/>
<proteinExistence type="predicted"/>
<comment type="caution">
    <text evidence="2">The sequence shown here is derived from an EMBL/GenBank/DDBJ whole genome shotgun (WGS) entry which is preliminary data.</text>
</comment>
<evidence type="ECO:0000256" key="1">
    <source>
        <dbReference type="SAM" id="MobiDB-lite"/>
    </source>
</evidence>
<evidence type="ECO:0000313" key="3">
    <source>
        <dbReference type="Proteomes" id="UP000325333"/>
    </source>
</evidence>
<dbReference type="EMBL" id="VEWN01000001">
    <property type="protein sequence ID" value="KAA1058662.1"/>
    <property type="molecule type" value="Genomic_DNA"/>
</dbReference>
<protein>
    <submittedName>
        <fullName evidence="2">Uncharacterized protein</fullName>
    </submittedName>
</protein>
<reference evidence="2 3" key="1">
    <citation type="submission" date="2019-07" db="EMBL/GenBank/DDBJ databases">
        <title>Genome sequencing of the stress-tolerant strain Azospirillum brasilense Az19.</title>
        <authorList>
            <person name="Maroniche G.A."/>
            <person name="Garcia J.E."/>
            <person name="Pagnussat L."/>
            <person name="Amenta M."/>
            <person name="Creus C.M."/>
        </authorList>
    </citation>
    <scope>NUCLEOTIDE SEQUENCE [LARGE SCALE GENOMIC DNA]</scope>
    <source>
        <strain evidence="2 3">Az19</strain>
    </source>
</reference>
<gene>
    <name evidence="2" type="ORF">FH063_000862</name>
</gene>